<dbReference type="AlphaFoldDB" id="A0A4R0J4H2"/>
<dbReference type="InterPro" id="IPR029058">
    <property type="entry name" value="AB_hydrolase_fold"/>
</dbReference>
<organism evidence="3 4">
    <name type="scientific">Kribbella capetownensis</name>
    <dbReference type="NCBI Taxonomy" id="1572659"/>
    <lineage>
        <taxon>Bacteria</taxon>
        <taxon>Bacillati</taxon>
        <taxon>Actinomycetota</taxon>
        <taxon>Actinomycetes</taxon>
        <taxon>Propionibacteriales</taxon>
        <taxon>Kribbellaceae</taxon>
        <taxon>Kribbella</taxon>
    </lineage>
</organism>
<feature type="domain" description="BAAT/Acyl-CoA thioester hydrolase C-terminal" evidence="2">
    <location>
        <begin position="92"/>
        <end position="240"/>
    </location>
</feature>
<accession>A0A4R0J4H2</accession>
<dbReference type="Pfam" id="PF08840">
    <property type="entry name" value="BAAT_C"/>
    <property type="match status" value="1"/>
</dbReference>
<reference evidence="3 4" key="1">
    <citation type="submission" date="2019-02" db="EMBL/GenBank/DDBJ databases">
        <title>Kribbella capetownensis sp. nov. and Kribbella speibonae sp. nov., isolated from soil.</title>
        <authorList>
            <person name="Curtis S.M."/>
            <person name="Norton I."/>
            <person name="Everest G.J."/>
            <person name="Meyers P.R."/>
        </authorList>
    </citation>
    <scope>NUCLEOTIDE SEQUENCE [LARGE SCALE GENOMIC DNA]</scope>
    <source>
        <strain evidence="3 4">YM53</strain>
    </source>
</reference>
<comment type="caution">
    <text evidence="3">The sequence shown here is derived from an EMBL/GenBank/DDBJ whole genome shotgun (WGS) entry which is preliminary data.</text>
</comment>
<dbReference type="OrthoDB" id="4819815at2"/>
<evidence type="ECO:0000313" key="4">
    <source>
        <dbReference type="Proteomes" id="UP000293342"/>
    </source>
</evidence>
<evidence type="ECO:0000313" key="3">
    <source>
        <dbReference type="EMBL" id="TCC39156.1"/>
    </source>
</evidence>
<protein>
    <submittedName>
        <fullName evidence="3">Alpha/beta fold hydrolase</fullName>
    </submittedName>
</protein>
<dbReference type="SUPFAM" id="SSF53474">
    <property type="entry name" value="alpha/beta-Hydrolases"/>
    <property type="match status" value="1"/>
</dbReference>
<feature type="compositionally biased region" description="Basic and acidic residues" evidence="1">
    <location>
        <begin position="1"/>
        <end position="17"/>
    </location>
</feature>
<keyword evidence="4" id="KW-1185">Reference proteome</keyword>
<keyword evidence="3" id="KW-0378">Hydrolase</keyword>
<evidence type="ECO:0000256" key="1">
    <source>
        <dbReference type="SAM" id="MobiDB-lite"/>
    </source>
</evidence>
<dbReference type="InterPro" id="IPR014940">
    <property type="entry name" value="BAAT_C"/>
</dbReference>
<name>A0A4R0J4H2_9ACTN</name>
<dbReference type="Proteomes" id="UP000293342">
    <property type="component" value="Unassembled WGS sequence"/>
</dbReference>
<feature type="region of interest" description="Disordered" evidence="1">
    <location>
        <begin position="1"/>
        <end position="32"/>
    </location>
</feature>
<dbReference type="EMBL" id="SJKD01000014">
    <property type="protein sequence ID" value="TCC39156.1"/>
    <property type="molecule type" value="Genomic_DNA"/>
</dbReference>
<gene>
    <name evidence="3" type="ORF">E0H75_39945</name>
</gene>
<evidence type="ECO:0000259" key="2">
    <source>
        <dbReference type="Pfam" id="PF08840"/>
    </source>
</evidence>
<dbReference type="Gene3D" id="3.40.50.1820">
    <property type="entry name" value="alpha/beta hydrolase"/>
    <property type="match status" value="1"/>
</dbReference>
<proteinExistence type="predicted"/>
<dbReference type="GO" id="GO:0016787">
    <property type="term" value="F:hydrolase activity"/>
    <property type="evidence" value="ECO:0007669"/>
    <property type="project" value="UniProtKB-KW"/>
</dbReference>
<sequence>MGPGRHDEPGRRPQARDGHHRLHGAQGVPAGRGRRRVTTGVLLLHGSSGTPDLERARILEAEGYDVLAPRWTVREEVALDSFPLDELAARNDRLVVMGSSWGAEAALLLGALDERVDAVIAFAPGAYVWGRFVENGSQRPAWTWHGEPLPFVPSDPDWKAYDDPPSFVGWYRQSLKRYAAEAEAARIPVERIRGEVLLIAGGDDKVWPSTEFADEIVRRRGERTTRVVALPAAGHRTVLPGEQPKTAGQRMARGGTEEADRELGALAWPEIRKVLAG</sequence>